<proteinExistence type="predicted"/>
<comment type="caution">
    <text evidence="1">The sequence shown here is derived from an EMBL/GenBank/DDBJ whole genome shotgun (WGS) entry which is preliminary data.</text>
</comment>
<evidence type="ECO:0000313" key="2">
    <source>
        <dbReference type="Proteomes" id="UP001226084"/>
    </source>
</evidence>
<dbReference type="Proteomes" id="UP001226084">
    <property type="component" value="Unassembled WGS sequence"/>
</dbReference>
<dbReference type="EMBL" id="JAUTAS010000001">
    <property type="protein sequence ID" value="MDQ1107684.1"/>
    <property type="molecule type" value="Genomic_DNA"/>
</dbReference>
<sequence>MHVPSPETRNVGHSPYPVPTQARTATVADRPVPASIANAHMARTATTVAPMSYAVGRFQVDNVTVRQAEPGDAIPASDTRSIS</sequence>
<protein>
    <submittedName>
        <fullName evidence="1">Uncharacterized protein</fullName>
    </submittedName>
</protein>
<organism evidence="1 2">
    <name type="scientific">Stenotrophomonas rhizophila</name>
    <dbReference type="NCBI Taxonomy" id="216778"/>
    <lineage>
        <taxon>Bacteria</taxon>
        <taxon>Pseudomonadati</taxon>
        <taxon>Pseudomonadota</taxon>
        <taxon>Gammaproteobacteria</taxon>
        <taxon>Lysobacterales</taxon>
        <taxon>Lysobacteraceae</taxon>
        <taxon>Stenotrophomonas</taxon>
    </lineage>
</organism>
<name>A0AAP5AF76_9GAMM</name>
<evidence type="ECO:0000313" key="1">
    <source>
        <dbReference type="EMBL" id="MDQ1107684.1"/>
    </source>
</evidence>
<reference evidence="1" key="1">
    <citation type="submission" date="2023-07" db="EMBL/GenBank/DDBJ databases">
        <title>Functional and genomic diversity of the sorghum phyllosphere microbiome.</title>
        <authorList>
            <person name="Shade A."/>
        </authorList>
    </citation>
    <scope>NUCLEOTIDE SEQUENCE</scope>
    <source>
        <strain evidence="1">SORGH_AS_0457</strain>
    </source>
</reference>
<gene>
    <name evidence="1" type="ORF">QE424_000843</name>
</gene>
<dbReference type="AlphaFoldDB" id="A0AAP5AF76"/>
<accession>A0AAP5AF76</accession>